<evidence type="ECO:0000256" key="1">
    <source>
        <dbReference type="SAM" id="MobiDB-lite"/>
    </source>
</evidence>
<accession>A3C2B9</accession>
<feature type="region of interest" description="Disordered" evidence="1">
    <location>
        <begin position="253"/>
        <end position="338"/>
    </location>
</feature>
<dbReference type="Proteomes" id="UP000007752">
    <property type="component" value="Chromosome 10"/>
</dbReference>
<name>A3C2B9_ORYSJ</name>
<reference evidence="2" key="1">
    <citation type="journal article" date="2005" name="PLoS Biol.">
        <title>The genomes of Oryza sativa: a history of duplications.</title>
        <authorList>
            <person name="Yu J."/>
            <person name="Wang J."/>
            <person name="Lin W."/>
            <person name="Li S."/>
            <person name="Li H."/>
            <person name="Zhou J."/>
            <person name="Ni P."/>
            <person name="Dong W."/>
            <person name="Hu S."/>
            <person name="Zeng C."/>
            <person name="Zhang J."/>
            <person name="Zhang Y."/>
            <person name="Li R."/>
            <person name="Xu Z."/>
            <person name="Li S."/>
            <person name="Li X."/>
            <person name="Zheng H."/>
            <person name="Cong L."/>
            <person name="Lin L."/>
            <person name="Yin J."/>
            <person name="Geng J."/>
            <person name="Li G."/>
            <person name="Shi J."/>
            <person name="Liu J."/>
            <person name="Lv H."/>
            <person name="Li J."/>
            <person name="Wang J."/>
            <person name="Deng Y."/>
            <person name="Ran L."/>
            <person name="Shi X."/>
            <person name="Wang X."/>
            <person name="Wu Q."/>
            <person name="Li C."/>
            <person name="Ren X."/>
            <person name="Wang J."/>
            <person name="Wang X."/>
            <person name="Li D."/>
            <person name="Liu D."/>
            <person name="Zhang X."/>
            <person name="Ji Z."/>
            <person name="Zhao W."/>
            <person name="Sun Y."/>
            <person name="Zhang Z."/>
            <person name="Bao J."/>
            <person name="Han Y."/>
            <person name="Dong L."/>
            <person name="Ji J."/>
            <person name="Chen P."/>
            <person name="Wu S."/>
            <person name="Liu J."/>
            <person name="Xiao Y."/>
            <person name="Bu D."/>
            <person name="Tan J."/>
            <person name="Yang L."/>
            <person name="Ye C."/>
            <person name="Zhang J."/>
            <person name="Xu J."/>
            <person name="Zhou Y."/>
            <person name="Yu Y."/>
            <person name="Zhang B."/>
            <person name="Zhuang S."/>
            <person name="Wei H."/>
            <person name="Liu B."/>
            <person name="Lei M."/>
            <person name="Yu H."/>
            <person name="Li Y."/>
            <person name="Xu H."/>
            <person name="Wei S."/>
            <person name="He X."/>
            <person name="Fang L."/>
            <person name="Zhang Z."/>
            <person name="Zhang Y."/>
            <person name="Huang X."/>
            <person name="Su Z."/>
            <person name="Tong W."/>
            <person name="Li J."/>
            <person name="Tong Z."/>
            <person name="Li S."/>
            <person name="Ye J."/>
            <person name="Wang L."/>
            <person name="Fang L."/>
            <person name="Lei T."/>
            <person name="Chen C."/>
            <person name="Chen H."/>
            <person name="Xu Z."/>
            <person name="Li H."/>
            <person name="Huang H."/>
            <person name="Zhang F."/>
            <person name="Xu H."/>
            <person name="Li N."/>
            <person name="Zhao C."/>
            <person name="Li S."/>
            <person name="Dong L."/>
            <person name="Huang Y."/>
            <person name="Li L."/>
            <person name="Xi Y."/>
            <person name="Qi Q."/>
            <person name="Li W."/>
            <person name="Zhang B."/>
            <person name="Hu W."/>
            <person name="Zhang Y."/>
            <person name="Tian X."/>
            <person name="Jiao Y."/>
            <person name="Liang X."/>
            <person name="Jin J."/>
            <person name="Gao L."/>
            <person name="Zheng W."/>
            <person name="Hao B."/>
            <person name="Liu S."/>
            <person name="Wang W."/>
            <person name="Yuan L."/>
            <person name="Cao M."/>
            <person name="McDermott J."/>
            <person name="Samudrala R."/>
            <person name="Wang J."/>
            <person name="Wong G.K."/>
            <person name="Yang H."/>
        </authorList>
    </citation>
    <scope>NUCLEOTIDE SEQUENCE [LARGE SCALE GENOMIC DNA]</scope>
</reference>
<evidence type="ECO:0000313" key="2">
    <source>
        <dbReference type="EMBL" id="EAZ15232.1"/>
    </source>
</evidence>
<feature type="compositionally biased region" description="Gly residues" evidence="1">
    <location>
        <begin position="64"/>
        <end position="75"/>
    </location>
</feature>
<feature type="region of interest" description="Disordered" evidence="1">
    <location>
        <begin position="1"/>
        <end position="134"/>
    </location>
</feature>
<feature type="compositionally biased region" description="Low complexity" evidence="1">
    <location>
        <begin position="319"/>
        <end position="334"/>
    </location>
</feature>
<reference evidence="2" key="2">
    <citation type="submission" date="2008-12" db="EMBL/GenBank/DDBJ databases">
        <title>Improved gene annotation of the rice (Oryza sativa) genomes.</title>
        <authorList>
            <person name="Wang J."/>
            <person name="Li R."/>
            <person name="Fan W."/>
            <person name="Huang Q."/>
            <person name="Zhang J."/>
            <person name="Zhou Y."/>
            <person name="Hu Y."/>
            <person name="Zi S."/>
            <person name="Li J."/>
            <person name="Ni P."/>
            <person name="Zheng H."/>
            <person name="Zhang Y."/>
            <person name="Zhao M."/>
            <person name="Hao Q."/>
            <person name="McDermott J."/>
            <person name="Samudrala R."/>
            <person name="Kristiansen K."/>
            <person name="Wong G.K.-S."/>
        </authorList>
    </citation>
    <scope>NUCLEOTIDE SEQUENCE</scope>
</reference>
<dbReference type="AlphaFoldDB" id="A3C2B9"/>
<dbReference type="EMBL" id="CM000147">
    <property type="protein sequence ID" value="EAZ15232.1"/>
    <property type="molecule type" value="Genomic_DNA"/>
</dbReference>
<feature type="compositionally biased region" description="Basic residues" evidence="1">
    <location>
        <begin position="1"/>
        <end position="11"/>
    </location>
</feature>
<gene>
    <name evidence="2" type="ORF">OsJ_30650</name>
</gene>
<sequence length="432" mass="47177">MEGIRTYRRCKGSQTTTSPPGALEVETRKRPSRTSRGSQREPVGGAGRKEKAKSAVGAARAERWGGGAERWGGSAGRNRPHGLAKCPMSPRRAGAWRARMRRRKARPEMRRRNVAQAAEARARSTGSSRWRKISTSISSGRAGAADGEAILPPWEVVGGVGEWIVSLRWRGEFSEYAIKFALLSGYTTQFVLLSEYAIGARISFVPCPSVSSVRSAIVFSARRRSRQSAIARAGARVSRAGVRPSPASSILVGVHPCHPPSSSSSSTVWRGRRGRESATARADVRPSPASSILVGVHPHRPPSSLSLSTLCRGRGGRESATARAGARVSRAGVRPSPASSILVVHRHRRRRPRCSVGRREGVRTAALEPVSARSVRRRGIIIVHRPRLHPCQPRRRPFAVAAIIVVHCQHRTRHHGRRRGWTMPVTDGRRRG</sequence>
<feature type="compositionally biased region" description="Basic and acidic residues" evidence="1">
    <location>
        <begin position="274"/>
        <end position="284"/>
    </location>
</feature>
<proteinExistence type="predicted"/>
<feature type="compositionally biased region" description="Polar residues" evidence="1">
    <location>
        <begin position="124"/>
        <end position="134"/>
    </location>
</feature>
<protein>
    <submittedName>
        <fullName evidence="2">Uncharacterized protein</fullName>
    </submittedName>
</protein>
<organism evidence="2">
    <name type="scientific">Oryza sativa subsp. japonica</name>
    <name type="common">Rice</name>
    <dbReference type="NCBI Taxonomy" id="39947"/>
    <lineage>
        <taxon>Eukaryota</taxon>
        <taxon>Viridiplantae</taxon>
        <taxon>Streptophyta</taxon>
        <taxon>Embryophyta</taxon>
        <taxon>Tracheophyta</taxon>
        <taxon>Spermatophyta</taxon>
        <taxon>Magnoliopsida</taxon>
        <taxon>Liliopsida</taxon>
        <taxon>Poales</taxon>
        <taxon>Poaceae</taxon>
        <taxon>BOP clade</taxon>
        <taxon>Oryzoideae</taxon>
        <taxon>Oryzeae</taxon>
        <taxon>Oryzinae</taxon>
        <taxon>Oryza</taxon>
        <taxon>Oryza sativa</taxon>
    </lineage>
</organism>